<sequence>MLVGGSGYLRVAEEEMAVQLLPSGLYASPRLCEAVRGHEPRLQHQLQHGAPAAAVLADLRDIAERRIGTSAREALPPAEFYERVIAELDGLGWSVLLSLSPALDEVELLQRDDAGREHAITMILPSEYPRLEPRTRTALPAPFEISWPRAATTGRPEYSLAAVMSQFKRELQKHQLLWDILDDFDANTWVLEPLHPTRDCVMRRIALSGNCSLQISLHVGAPTSLPELLFLGADRILRPLREALNSNLGVWSVQRGVRENLQDVLQTQFPSRPQTALGEGDAYTTECAICYNYRSLDDTVPECACDACGKPYHGTCLNEWLRSLPTTQQSFNRLFGECPYCSRPIAVEMFADRILG</sequence>
<dbReference type="Gene3D" id="3.30.40.10">
    <property type="entry name" value="Zinc/RING finger domain, C3HC4 (zinc finger)"/>
    <property type="match status" value="1"/>
</dbReference>
<name>A0AB34K5I3_PRYPA</name>
<keyword evidence="1" id="KW-0862">Zinc</keyword>
<evidence type="ECO:0000313" key="4">
    <source>
        <dbReference type="Proteomes" id="UP001515480"/>
    </source>
</evidence>
<accession>A0AB34K5I3</accession>
<dbReference type="GO" id="GO:0008270">
    <property type="term" value="F:zinc ion binding"/>
    <property type="evidence" value="ECO:0007669"/>
    <property type="project" value="UniProtKB-KW"/>
</dbReference>
<dbReference type="SUPFAM" id="SSF57850">
    <property type="entry name" value="RING/U-box"/>
    <property type="match status" value="1"/>
</dbReference>
<protein>
    <recommendedName>
        <fullName evidence="2">RING-type domain-containing protein</fullName>
    </recommendedName>
</protein>
<dbReference type="PANTHER" id="PTHR13206:SF0">
    <property type="entry name" value="E3 UBIQUITIN-PROTEIN LIGASE FANCL"/>
    <property type="match status" value="1"/>
</dbReference>
<keyword evidence="1" id="KW-0479">Metal-binding</keyword>
<dbReference type="InterPro" id="IPR001841">
    <property type="entry name" value="Znf_RING"/>
</dbReference>
<dbReference type="PANTHER" id="PTHR13206">
    <property type="entry name" value="UBIQUITIN LIGASE PROTEIN PHF9 FANCONI ANEMIA GROUP L PROTEIN"/>
    <property type="match status" value="1"/>
</dbReference>
<dbReference type="SMART" id="SM01197">
    <property type="entry name" value="FANCL_C"/>
    <property type="match status" value="1"/>
</dbReference>
<dbReference type="Pfam" id="PF18891">
    <property type="entry name" value="FANCL_d3"/>
    <property type="match status" value="1"/>
</dbReference>
<gene>
    <name evidence="3" type="ORF">AB1Y20_000307</name>
</gene>
<keyword evidence="4" id="KW-1185">Reference proteome</keyword>
<dbReference type="InterPro" id="IPR013083">
    <property type="entry name" value="Znf_RING/FYVE/PHD"/>
</dbReference>
<dbReference type="Gene3D" id="3.10.110.20">
    <property type="entry name" value="RWD domain-like"/>
    <property type="match status" value="1"/>
</dbReference>
<dbReference type="Proteomes" id="UP001515480">
    <property type="component" value="Unassembled WGS sequence"/>
</dbReference>
<dbReference type="InterPro" id="IPR026850">
    <property type="entry name" value="FANCL_C"/>
</dbReference>
<dbReference type="PROSITE" id="PS50089">
    <property type="entry name" value="ZF_RING_2"/>
    <property type="match status" value="1"/>
</dbReference>
<dbReference type="AlphaFoldDB" id="A0AB34K5I3"/>
<dbReference type="GO" id="GO:0036297">
    <property type="term" value="P:interstrand cross-link repair"/>
    <property type="evidence" value="ECO:0007669"/>
    <property type="project" value="InterPro"/>
</dbReference>
<dbReference type="InterPro" id="IPR026848">
    <property type="entry name" value="Fancl"/>
</dbReference>
<evidence type="ECO:0000256" key="1">
    <source>
        <dbReference type="PROSITE-ProRule" id="PRU00175"/>
    </source>
</evidence>
<dbReference type="EMBL" id="JBGBPQ010000001">
    <property type="protein sequence ID" value="KAL1529355.1"/>
    <property type="molecule type" value="Genomic_DNA"/>
</dbReference>
<dbReference type="GO" id="GO:0061630">
    <property type="term" value="F:ubiquitin protein ligase activity"/>
    <property type="evidence" value="ECO:0007669"/>
    <property type="project" value="TreeGrafter"/>
</dbReference>
<dbReference type="CDD" id="cd16490">
    <property type="entry name" value="RING-CH-C4HC3_FANCL"/>
    <property type="match status" value="1"/>
</dbReference>
<dbReference type="CDD" id="cd23831">
    <property type="entry name" value="DRWD-N_FANCL"/>
    <property type="match status" value="1"/>
</dbReference>
<evidence type="ECO:0000313" key="3">
    <source>
        <dbReference type="EMBL" id="KAL1529355.1"/>
    </source>
</evidence>
<dbReference type="Pfam" id="PF11793">
    <property type="entry name" value="FANCL_C"/>
    <property type="match status" value="1"/>
</dbReference>
<evidence type="ECO:0000259" key="2">
    <source>
        <dbReference type="PROSITE" id="PS50089"/>
    </source>
</evidence>
<reference evidence="3 4" key="1">
    <citation type="journal article" date="2024" name="Science">
        <title>Giant polyketide synthase enzymes in the biosynthesis of giant marine polyether toxins.</title>
        <authorList>
            <person name="Fallon T.R."/>
            <person name="Shende V.V."/>
            <person name="Wierzbicki I.H."/>
            <person name="Pendleton A.L."/>
            <person name="Watervoot N.F."/>
            <person name="Auber R.P."/>
            <person name="Gonzalez D.J."/>
            <person name="Wisecaver J.H."/>
            <person name="Moore B.S."/>
        </authorList>
    </citation>
    <scope>NUCLEOTIDE SEQUENCE [LARGE SCALE GENOMIC DNA]</scope>
    <source>
        <strain evidence="3 4">12B1</strain>
    </source>
</reference>
<keyword evidence="1" id="KW-0863">Zinc-finger</keyword>
<dbReference type="CDD" id="cd23832">
    <property type="entry name" value="DRWD-C_FANCL"/>
    <property type="match status" value="1"/>
</dbReference>
<dbReference type="GO" id="GO:0006513">
    <property type="term" value="P:protein monoubiquitination"/>
    <property type="evidence" value="ECO:0007669"/>
    <property type="project" value="TreeGrafter"/>
</dbReference>
<dbReference type="GO" id="GO:0043240">
    <property type="term" value="C:Fanconi anaemia nuclear complex"/>
    <property type="evidence" value="ECO:0007669"/>
    <property type="project" value="InterPro"/>
</dbReference>
<dbReference type="InterPro" id="IPR043898">
    <property type="entry name" value="FANCL_d2"/>
</dbReference>
<dbReference type="InterPro" id="IPR044037">
    <property type="entry name" value="FANCL_d3"/>
</dbReference>
<dbReference type="Pfam" id="PF18890">
    <property type="entry name" value="FANCL_d2"/>
    <property type="match status" value="1"/>
</dbReference>
<feature type="domain" description="RING-type" evidence="2">
    <location>
        <begin position="287"/>
        <end position="342"/>
    </location>
</feature>
<dbReference type="InterPro" id="IPR043003">
    <property type="entry name" value="FANCL_d3_sf"/>
</dbReference>
<proteinExistence type="predicted"/>
<dbReference type="Gene3D" id="3.10.110.10">
    <property type="entry name" value="Ubiquitin Conjugating Enzyme"/>
    <property type="match status" value="1"/>
</dbReference>
<organism evidence="3 4">
    <name type="scientific">Prymnesium parvum</name>
    <name type="common">Toxic golden alga</name>
    <dbReference type="NCBI Taxonomy" id="97485"/>
    <lineage>
        <taxon>Eukaryota</taxon>
        <taxon>Haptista</taxon>
        <taxon>Haptophyta</taxon>
        <taxon>Prymnesiophyceae</taxon>
        <taxon>Prymnesiales</taxon>
        <taxon>Prymnesiaceae</taxon>
        <taxon>Prymnesium</taxon>
    </lineage>
</organism>
<dbReference type="InterPro" id="IPR016135">
    <property type="entry name" value="UBQ-conjugating_enzyme/RWD"/>
</dbReference>
<comment type="caution">
    <text evidence="3">The sequence shown here is derived from an EMBL/GenBank/DDBJ whole genome shotgun (WGS) entry which is preliminary data.</text>
</comment>